<dbReference type="Proteomes" id="UP000568877">
    <property type="component" value="Unassembled WGS sequence"/>
</dbReference>
<comment type="caution">
    <text evidence="1">The sequence shown here is derived from an EMBL/GenBank/DDBJ whole genome shotgun (WGS) entry which is preliminary data.</text>
</comment>
<proteinExistence type="predicted"/>
<evidence type="ECO:0000313" key="2">
    <source>
        <dbReference type="Proteomes" id="UP000568877"/>
    </source>
</evidence>
<name>A0A6V8PLP7_9ACTN</name>
<dbReference type="Gene3D" id="3.90.25.10">
    <property type="entry name" value="UDP-galactose 4-epimerase, domain 1"/>
    <property type="match status" value="1"/>
</dbReference>
<organism evidence="1 2">
    <name type="scientific">Candidatus Hakubella thermalkaliphila</name>
    <dbReference type="NCBI Taxonomy" id="2754717"/>
    <lineage>
        <taxon>Bacteria</taxon>
        <taxon>Bacillati</taxon>
        <taxon>Actinomycetota</taxon>
        <taxon>Actinomycetota incertae sedis</taxon>
        <taxon>Candidatus Hakubellales</taxon>
        <taxon>Candidatus Hakubellaceae</taxon>
        <taxon>Candidatus Hakubella</taxon>
    </lineage>
</organism>
<accession>A0A6V8PLP7</accession>
<sequence>LSYQGPSDLFNIGTGETASLLKLISTLEEILGREIPTDFEKAEAHVVRRLLGDVKKAKQVLSWQAKVSLREGLKETVRWFKEEYG</sequence>
<evidence type="ECO:0000313" key="1">
    <source>
        <dbReference type="EMBL" id="GFP32664.1"/>
    </source>
</evidence>
<dbReference type="InterPro" id="IPR036291">
    <property type="entry name" value="NAD(P)-bd_dom_sf"/>
</dbReference>
<dbReference type="SUPFAM" id="SSF51735">
    <property type="entry name" value="NAD(P)-binding Rossmann-fold domains"/>
    <property type="match status" value="1"/>
</dbReference>
<dbReference type="AlphaFoldDB" id="A0A6V8PLP7"/>
<feature type="non-terminal residue" evidence="1">
    <location>
        <position position="1"/>
    </location>
</feature>
<gene>
    <name evidence="1" type="ORF">HKBW3S42_00970</name>
</gene>
<protein>
    <submittedName>
        <fullName evidence="1">UDP-N-acetylglucosamine 4-epimerase</fullName>
    </submittedName>
</protein>
<reference evidence="1 2" key="1">
    <citation type="journal article" date="2020" name="Front. Microbiol.">
        <title>Single-cell genomics of novel Actinobacteria with the Wood-Ljungdahl pathway discovered in a serpentinizing system.</title>
        <authorList>
            <person name="Merino N."/>
            <person name="Kawai M."/>
            <person name="Boyd E.S."/>
            <person name="Colman D.R."/>
            <person name="McGlynn S.E."/>
            <person name="Nealson K.H."/>
            <person name="Kurokawa K."/>
            <person name="Hongoh Y."/>
        </authorList>
    </citation>
    <scope>NUCLEOTIDE SEQUENCE [LARGE SCALE GENOMIC DNA]</scope>
    <source>
        <strain evidence="1 2">S42</strain>
    </source>
</reference>
<dbReference type="EMBL" id="BLSA01000122">
    <property type="protein sequence ID" value="GFP32664.1"/>
    <property type="molecule type" value="Genomic_DNA"/>
</dbReference>